<proteinExistence type="predicted"/>
<reference evidence="2 3" key="1">
    <citation type="submission" date="2020-02" db="EMBL/GenBank/DDBJ databases">
        <authorList>
            <person name="Ferguson B K."/>
        </authorList>
    </citation>
    <scope>NUCLEOTIDE SEQUENCE [LARGE SCALE GENOMIC DNA]</scope>
</reference>
<protein>
    <recommendedName>
        <fullName evidence="4">G-protein coupled receptors family 1 profile domain-containing protein</fullName>
    </recommendedName>
</protein>
<keyword evidence="1" id="KW-1133">Transmembrane helix</keyword>
<accession>A0A6H5HSF9</accession>
<evidence type="ECO:0000313" key="3">
    <source>
        <dbReference type="Proteomes" id="UP000479000"/>
    </source>
</evidence>
<keyword evidence="1" id="KW-0812">Transmembrane</keyword>
<keyword evidence="1" id="KW-0472">Membrane</keyword>
<dbReference type="AlphaFoldDB" id="A0A6H5HSF9"/>
<evidence type="ECO:0000256" key="1">
    <source>
        <dbReference type="SAM" id="Phobius"/>
    </source>
</evidence>
<name>A0A6H5HSF9_9HEMI</name>
<gene>
    <name evidence="2" type="ORF">NTEN_LOCUS24579</name>
</gene>
<keyword evidence="3" id="KW-1185">Reference proteome</keyword>
<dbReference type="Proteomes" id="UP000479000">
    <property type="component" value="Unassembled WGS sequence"/>
</dbReference>
<dbReference type="OrthoDB" id="10044919at2759"/>
<feature type="transmembrane region" description="Helical" evidence="1">
    <location>
        <begin position="79"/>
        <end position="106"/>
    </location>
</feature>
<sequence length="117" mass="13404">MMDIGWQMPDDILVSTSVLQHVNDHVPQQKTYWSNRQENASLLANLTTPLPDDVATQFVEFLPEEDLETELFHGYPSSLLTIATVFCLLFMLVGIPGNLITIIALFRCKKDMFRFKK</sequence>
<organism evidence="2 3">
    <name type="scientific">Nesidiocoris tenuis</name>
    <dbReference type="NCBI Taxonomy" id="355587"/>
    <lineage>
        <taxon>Eukaryota</taxon>
        <taxon>Metazoa</taxon>
        <taxon>Ecdysozoa</taxon>
        <taxon>Arthropoda</taxon>
        <taxon>Hexapoda</taxon>
        <taxon>Insecta</taxon>
        <taxon>Pterygota</taxon>
        <taxon>Neoptera</taxon>
        <taxon>Paraneoptera</taxon>
        <taxon>Hemiptera</taxon>
        <taxon>Heteroptera</taxon>
        <taxon>Panheteroptera</taxon>
        <taxon>Cimicomorpha</taxon>
        <taxon>Miridae</taxon>
        <taxon>Dicyphina</taxon>
        <taxon>Nesidiocoris</taxon>
    </lineage>
</organism>
<evidence type="ECO:0000313" key="2">
    <source>
        <dbReference type="EMBL" id="CAB0021054.1"/>
    </source>
</evidence>
<dbReference type="EMBL" id="CADCXU010036244">
    <property type="protein sequence ID" value="CAB0021054.1"/>
    <property type="molecule type" value="Genomic_DNA"/>
</dbReference>
<evidence type="ECO:0008006" key="4">
    <source>
        <dbReference type="Google" id="ProtNLM"/>
    </source>
</evidence>
<feature type="non-terminal residue" evidence="2">
    <location>
        <position position="117"/>
    </location>
</feature>